<sequence>MQRAGPFSIQTHEGCTFYSESYNGFSNGSHYVPTTLCSGRQDFVLPDNFDVSLVYPDTEALWFSYTTVIVKDKYTSLPNLPHLRYFVMELSYGDGTPRFPLNGLLIHNKNHISRLSLTRVNMSGINKADFNGFVRLKYLHLYGCQIRAISKDIFEELGINVDAPALSGIFPHLETINIYGYNIEELDWAFLSPISRHLKVQSLIVPT</sequence>
<dbReference type="Gene3D" id="3.80.10.10">
    <property type="entry name" value="Ribonuclease Inhibitor"/>
    <property type="match status" value="1"/>
</dbReference>
<gene>
    <name evidence="1" type="ORF">BV898_06002</name>
</gene>
<name>A0A1W0WXR9_HYPEX</name>
<dbReference type="InterPro" id="IPR032675">
    <property type="entry name" value="LRR_dom_sf"/>
</dbReference>
<dbReference type="OrthoDB" id="676979at2759"/>
<dbReference type="AlphaFoldDB" id="A0A1W0WXR9"/>
<proteinExistence type="predicted"/>
<dbReference type="EMBL" id="MTYJ01000034">
    <property type="protein sequence ID" value="OQV19998.1"/>
    <property type="molecule type" value="Genomic_DNA"/>
</dbReference>
<comment type="caution">
    <text evidence="1">The sequence shown here is derived from an EMBL/GenBank/DDBJ whole genome shotgun (WGS) entry which is preliminary data.</text>
</comment>
<accession>A0A1W0WXR9</accession>
<evidence type="ECO:0000313" key="1">
    <source>
        <dbReference type="EMBL" id="OQV19998.1"/>
    </source>
</evidence>
<evidence type="ECO:0000313" key="2">
    <source>
        <dbReference type="Proteomes" id="UP000192578"/>
    </source>
</evidence>
<dbReference type="SUPFAM" id="SSF52047">
    <property type="entry name" value="RNI-like"/>
    <property type="match status" value="1"/>
</dbReference>
<organism evidence="1 2">
    <name type="scientific">Hypsibius exemplaris</name>
    <name type="common">Freshwater tardigrade</name>
    <dbReference type="NCBI Taxonomy" id="2072580"/>
    <lineage>
        <taxon>Eukaryota</taxon>
        <taxon>Metazoa</taxon>
        <taxon>Ecdysozoa</taxon>
        <taxon>Tardigrada</taxon>
        <taxon>Eutardigrada</taxon>
        <taxon>Parachela</taxon>
        <taxon>Hypsibioidea</taxon>
        <taxon>Hypsibiidae</taxon>
        <taxon>Hypsibius</taxon>
    </lineage>
</organism>
<reference evidence="2" key="1">
    <citation type="submission" date="2017-01" db="EMBL/GenBank/DDBJ databases">
        <title>Comparative genomics of anhydrobiosis in the tardigrade Hypsibius dujardini.</title>
        <authorList>
            <person name="Yoshida Y."/>
            <person name="Koutsovoulos G."/>
            <person name="Laetsch D."/>
            <person name="Stevens L."/>
            <person name="Kumar S."/>
            <person name="Horikawa D."/>
            <person name="Ishino K."/>
            <person name="Komine S."/>
            <person name="Tomita M."/>
            <person name="Blaxter M."/>
            <person name="Arakawa K."/>
        </authorList>
    </citation>
    <scope>NUCLEOTIDE SEQUENCE [LARGE SCALE GENOMIC DNA]</scope>
    <source>
        <strain evidence="2">Z151</strain>
    </source>
</reference>
<keyword evidence="2" id="KW-1185">Reference proteome</keyword>
<protein>
    <submittedName>
        <fullName evidence="1">Uncharacterized protein</fullName>
    </submittedName>
</protein>
<dbReference type="Proteomes" id="UP000192578">
    <property type="component" value="Unassembled WGS sequence"/>
</dbReference>